<evidence type="ECO:0000313" key="4">
    <source>
        <dbReference type="Proteomes" id="UP000265703"/>
    </source>
</evidence>
<dbReference type="InterPro" id="IPR029063">
    <property type="entry name" value="SAM-dependent_MTases_sf"/>
</dbReference>
<proteinExistence type="predicted"/>
<dbReference type="GO" id="GO:0043527">
    <property type="term" value="C:tRNA methyltransferase complex"/>
    <property type="evidence" value="ECO:0007669"/>
    <property type="project" value="UniProtKB-ARBA"/>
</dbReference>
<dbReference type="GO" id="GO:0008168">
    <property type="term" value="F:methyltransferase activity"/>
    <property type="evidence" value="ECO:0007669"/>
    <property type="project" value="UniProtKB-KW"/>
</dbReference>
<keyword evidence="3" id="KW-0489">Methyltransferase</keyword>
<dbReference type="InterPro" id="IPR002052">
    <property type="entry name" value="DNA_methylase_N6_adenine_CS"/>
</dbReference>
<dbReference type="GO" id="GO:0032259">
    <property type="term" value="P:methylation"/>
    <property type="evidence" value="ECO:0007669"/>
    <property type="project" value="UniProtKB-KW"/>
</dbReference>
<sequence>MQLDSVSKTSEYCYDLTRIVKQNEAGTRLEKFICQNFRSVIISKKLCRECFKRGEIFVNGKTAESARILQEGDIVHSQVNKLALEKDRLEIPDKTLLEDEYLAVICKKAGIPIRSLQESLAFVLDGGSGIIKEGKEYTCINKTQRAVNGLVIVSKSREIKIKLMALLKSGAIRQRYRILCHGKFPSLDEPFFHNHAPPFALQHVKFTRSTSGKEKYLTTLDIVLNNKSAISSAGIREYFVRINHPIVGSNSCSKELKSCKDKSLMMALLEVTFNHPITSEEIKVTTDEPEKFEKLRQRELKFFEQKKNETIKELRLYGIEISDQLDSRILPTAYITGEKEFFKLRFFVNQDTMIPRISTEYLVREVIDIFLNKLDSGFWKDKGRDSDNVFSILDCGTGSGCILISILHYILSLKLQIKKTILPHVFGLGLDINSSALDIARKNAERHLKLFISNNDNYDFQKVDFSNLHNYESVHNKGFDILVCNPPYLDIVRSLPDDDLRKFEPSNALFTEEGGYKFYRLLHESLEYSYINNLDILKKDSLVILEVGSKMSEKVKTIFAGWECIKSIRDNQGFERCLIFIRNSGE</sequence>
<dbReference type="Pfam" id="PF01170">
    <property type="entry name" value="UPF0020"/>
    <property type="match status" value="1"/>
</dbReference>
<dbReference type="InterPro" id="IPR050320">
    <property type="entry name" value="N5-glutamine_MTase"/>
</dbReference>
<name>A0A397SD24_9GLOM</name>
<dbReference type="GO" id="GO:0001522">
    <property type="term" value="P:pseudouridine synthesis"/>
    <property type="evidence" value="ECO:0007669"/>
    <property type="project" value="InterPro"/>
</dbReference>
<dbReference type="STRING" id="658196.A0A397SD24"/>
<evidence type="ECO:0000256" key="1">
    <source>
        <dbReference type="PROSITE-ProRule" id="PRU00182"/>
    </source>
</evidence>
<keyword evidence="1" id="KW-0694">RNA-binding</keyword>
<dbReference type="Proteomes" id="UP000265703">
    <property type="component" value="Unassembled WGS sequence"/>
</dbReference>
<dbReference type="PROSITE" id="PS00092">
    <property type="entry name" value="N6_MTASE"/>
    <property type="match status" value="1"/>
</dbReference>
<evidence type="ECO:0000259" key="2">
    <source>
        <dbReference type="Pfam" id="PF01170"/>
    </source>
</evidence>
<dbReference type="PROSITE" id="PS50889">
    <property type="entry name" value="S4"/>
    <property type="match status" value="1"/>
</dbReference>
<dbReference type="Gene3D" id="3.30.2350.10">
    <property type="entry name" value="Pseudouridine synthase"/>
    <property type="match status" value="1"/>
</dbReference>
<dbReference type="GO" id="GO:0003723">
    <property type="term" value="F:RNA binding"/>
    <property type="evidence" value="ECO:0007669"/>
    <property type="project" value="UniProtKB-KW"/>
</dbReference>
<dbReference type="SUPFAM" id="SSF53335">
    <property type="entry name" value="S-adenosyl-L-methionine-dependent methyltransferases"/>
    <property type="match status" value="1"/>
</dbReference>
<dbReference type="Gene3D" id="3.40.50.150">
    <property type="entry name" value="Vaccinia Virus protein VP39"/>
    <property type="match status" value="1"/>
</dbReference>
<dbReference type="GO" id="GO:0005739">
    <property type="term" value="C:mitochondrion"/>
    <property type="evidence" value="ECO:0007669"/>
    <property type="project" value="TreeGrafter"/>
</dbReference>
<reference evidence="3 4" key="1">
    <citation type="submission" date="2018-06" db="EMBL/GenBank/DDBJ databases">
        <title>Comparative genomics reveals the genomic features of Rhizophagus irregularis, R. cerebriforme, R. diaphanum and Gigaspora rosea, and their symbiotic lifestyle signature.</title>
        <authorList>
            <person name="Morin E."/>
            <person name="San Clemente H."/>
            <person name="Chen E.C.H."/>
            <person name="De La Providencia I."/>
            <person name="Hainaut M."/>
            <person name="Kuo A."/>
            <person name="Kohler A."/>
            <person name="Murat C."/>
            <person name="Tang N."/>
            <person name="Roy S."/>
            <person name="Loubradou J."/>
            <person name="Henrissat B."/>
            <person name="Grigoriev I.V."/>
            <person name="Corradi N."/>
            <person name="Roux C."/>
            <person name="Martin F.M."/>
        </authorList>
    </citation>
    <scope>NUCLEOTIDE SEQUENCE [LARGE SCALE GENOMIC DNA]</scope>
    <source>
        <strain evidence="3 4">DAOM 227022</strain>
    </source>
</reference>
<dbReference type="OrthoDB" id="269872at2759"/>
<dbReference type="AlphaFoldDB" id="A0A397SD24"/>
<keyword evidence="4" id="KW-1185">Reference proteome</keyword>
<gene>
    <name evidence="3" type="ORF">C1645_786465</name>
</gene>
<dbReference type="CDD" id="cd02440">
    <property type="entry name" value="AdoMet_MTases"/>
    <property type="match status" value="1"/>
</dbReference>
<dbReference type="EMBL" id="QKYT01000575">
    <property type="protein sequence ID" value="RIA83402.1"/>
    <property type="molecule type" value="Genomic_DNA"/>
</dbReference>
<dbReference type="InterPro" id="IPR020103">
    <property type="entry name" value="PsdUridine_synth_cat_dom_sf"/>
</dbReference>
<comment type="caution">
    <text evidence="3">The sequence shown here is derived from an EMBL/GenBank/DDBJ whole genome shotgun (WGS) entry which is preliminary data.</text>
</comment>
<evidence type="ECO:0000313" key="3">
    <source>
        <dbReference type="EMBL" id="RIA83402.1"/>
    </source>
</evidence>
<dbReference type="PANTHER" id="PTHR18895">
    <property type="entry name" value="HEMK METHYLTRANSFERASE"/>
    <property type="match status" value="1"/>
</dbReference>
<dbReference type="GO" id="GO:0009982">
    <property type="term" value="F:pseudouridine synthase activity"/>
    <property type="evidence" value="ECO:0007669"/>
    <property type="project" value="InterPro"/>
</dbReference>
<keyword evidence="3" id="KW-0808">Transferase</keyword>
<dbReference type="SUPFAM" id="SSF55120">
    <property type="entry name" value="Pseudouridine synthase"/>
    <property type="match status" value="1"/>
</dbReference>
<organism evidence="3 4">
    <name type="scientific">Glomus cerebriforme</name>
    <dbReference type="NCBI Taxonomy" id="658196"/>
    <lineage>
        <taxon>Eukaryota</taxon>
        <taxon>Fungi</taxon>
        <taxon>Fungi incertae sedis</taxon>
        <taxon>Mucoromycota</taxon>
        <taxon>Glomeromycotina</taxon>
        <taxon>Glomeromycetes</taxon>
        <taxon>Glomerales</taxon>
        <taxon>Glomeraceae</taxon>
        <taxon>Glomus</taxon>
    </lineage>
</organism>
<dbReference type="PANTHER" id="PTHR18895:SF74">
    <property type="entry name" value="MTRF1L RELEASE FACTOR GLUTAMINE METHYLTRANSFERASE"/>
    <property type="match status" value="1"/>
</dbReference>
<dbReference type="Gene3D" id="3.10.290.10">
    <property type="entry name" value="RNA-binding S4 domain"/>
    <property type="match status" value="1"/>
</dbReference>
<feature type="domain" description="Ribosomal RNA large subunit methyltransferase K/L-like methyltransferase" evidence="2">
    <location>
        <begin position="413"/>
        <end position="490"/>
    </location>
</feature>
<dbReference type="InterPro" id="IPR000241">
    <property type="entry name" value="RlmKL-like_Mtase"/>
</dbReference>
<protein>
    <submittedName>
        <fullName evidence="3">S-adenosyl-L-methionine-dependent methyltransferase</fullName>
    </submittedName>
</protein>
<accession>A0A397SD24</accession>
<dbReference type="InterPro" id="IPR036986">
    <property type="entry name" value="S4_RNA-bd_sf"/>
</dbReference>